<evidence type="ECO:0000313" key="2">
    <source>
        <dbReference type="Proteomes" id="UP000221165"/>
    </source>
</evidence>
<gene>
    <name evidence="1" type="ORF">CSUI_007264</name>
</gene>
<evidence type="ECO:0000313" key="1">
    <source>
        <dbReference type="EMBL" id="PHJ18909.1"/>
    </source>
</evidence>
<feature type="non-terminal residue" evidence="1">
    <location>
        <position position="1"/>
    </location>
</feature>
<dbReference type="RefSeq" id="XP_067920613.1">
    <property type="nucleotide sequence ID" value="XM_068067412.1"/>
</dbReference>
<dbReference type="AlphaFoldDB" id="A0A2C6KP61"/>
<dbReference type="EMBL" id="MIGC01003791">
    <property type="protein sequence ID" value="PHJ18909.1"/>
    <property type="molecule type" value="Genomic_DNA"/>
</dbReference>
<dbReference type="VEuPathDB" id="ToxoDB:CSUI_007264"/>
<dbReference type="GeneID" id="94430623"/>
<protein>
    <submittedName>
        <fullName evidence="1">Uncharacterized protein</fullName>
    </submittedName>
</protein>
<comment type="caution">
    <text evidence="1">The sequence shown here is derived from an EMBL/GenBank/DDBJ whole genome shotgun (WGS) entry which is preliminary data.</text>
</comment>
<sequence>ISFFQNLLECSFLFSSFHLFRCMYTPATVCRQSPFPRRAPCGFSIVPLSICIKKERVKLSRDEIFQTERVILSSSCLFSPLTRPP</sequence>
<dbReference type="Proteomes" id="UP000221165">
    <property type="component" value="Unassembled WGS sequence"/>
</dbReference>
<proteinExistence type="predicted"/>
<keyword evidence="2" id="KW-1185">Reference proteome</keyword>
<reference evidence="1 2" key="1">
    <citation type="journal article" date="2017" name="Int. J. Parasitol.">
        <title>The genome of the protozoan parasite Cystoisospora suis and a reverse vaccinology approach to identify vaccine candidates.</title>
        <authorList>
            <person name="Palmieri N."/>
            <person name="Shrestha A."/>
            <person name="Ruttkowski B."/>
            <person name="Beck T."/>
            <person name="Vogl C."/>
            <person name="Tomley F."/>
            <person name="Blake D.P."/>
            <person name="Joachim A."/>
        </authorList>
    </citation>
    <scope>NUCLEOTIDE SEQUENCE [LARGE SCALE GENOMIC DNA]</scope>
    <source>
        <strain evidence="1 2">Wien I</strain>
    </source>
</reference>
<name>A0A2C6KP61_9APIC</name>
<organism evidence="1 2">
    <name type="scientific">Cystoisospora suis</name>
    <dbReference type="NCBI Taxonomy" id="483139"/>
    <lineage>
        <taxon>Eukaryota</taxon>
        <taxon>Sar</taxon>
        <taxon>Alveolata</taxon>
        <taxon>Apicomplexa</taxon>
        <taxon>Conoidasida</taxon>
        <taxon>Coccidia</taxon>
        <taxon>Eucoccidiorida</taxon>
        <taxon>Eimeriorina</taxon>
        <taxon>Sarcocystidae</taxon>
        <taxon>Cystoisospora</taxon>
    </lineage>
</organism>
<accession>A0A2C6KP61</accession>